<name>A0A0C9V177_SPHS4</name>
<dbReference type="AlphaFoldDB" id="A0A0C9V177"/>
<keyword evidence="1" id="KW-1133">Transmembrane helix</keyword>
<accession>A0A0C9V177</accession>
<protein>
    <submittedName>
        <fullName evidence="2">Uncharacterized protein</fullName>
    </submittedName>
</protein>
<evidence type="ECO:0000313" key="2">
    <source>
        <dbReference type="EMBL" id="KIJ40809.1"/>
    </source>
</evidence>
<keyword evidence="1" id="KW-0812">Transmembrane</keyword>
<sequence>MRERVELSPTSAYALSRDLFLDHGVRNALETFSRLVLKARSSRYLTVFPYDLFAVSGPMLIKLETDESKRTNDSDDGKLRIHKQHYMLLLALLLFLVLWIFKTCNPRVPYYDCPPLNPHWQVRSIKLKLDMDMAFDQGCVSQDLIIN</sequence>
<gene>
    <name evidence="2" type="ORF">M422DRAFT_256242</name>
</gene>
<feature type="transmembrane region" description="Helical" evidence="1">
    <location>
        <begin position="85"/>
        <end position="101"/>
    </location>
</feature>
<dbReference type="EMBL" id="KN837141">
    <property type="protein sequence ID" value="KIJ40809.1"/>
    <property type="molecule type" value="Genomic_DNA"/>
</dbReference>
<reference evidence="2 3" key="1">
    <citation type="submission" date="2014-06" db="EMBL/GenBank/DDBJ databases">
        <title>Evolutionary Origins and Diversification of the Mycorrhizal Mutualists.</title>
        <authorList>
            <consortium name="DOE Joint Genome Institute"/>
            <consortium name="Mycorrhizal Genomics Consortium"/>
            <person name="Kohler A."/>
            <person name="Kuo A."/>
            <person name="Nagy L.G."/>
            <person name="Floudas D."/>
            <person name="Copeland A."/>
            <person name="Barry K.W."/>
            <person name="Cichocki N."/>
            <person name="Veneault-Fourrey C."/>
            <person name="LaButti K."/>
            <person name="Lindquist E.A."/>
            <person name="Lipzen A."/>
            <person name="Lundell T."/>
            <person name="Morin E."/>
            <person name="Murat C."/>
            <person name="Riley R."/>
            <person name="Ohm R."/>
            <person name="Sun H."/>
            <person name="Tunlid A."/>
            <person name="Henrissat B."/>
            <person name="Grigoriev I.V."/>
            <person name="Hibbett D.S."/>
            <person name="Martin F."/>
        </authorList>
    </citation>
    <scope>NUCLEOTIDE SEQUENCE [LARGE SCALE GENOMIC DNA]</scope>
    <source>
        <strain evidence="2 3">SS14</strain>
    </source>
</reference>
<organism evidence="2 3">
    <name type="scientific">Sphaerobolus stellatus (strain SS14)</name>
    <dbReference type="NCBI Taxonomy" id="990650"/>
    <lineage>
        <taxon>Eukaryota</taxon>
        <taxon>Fungi</taxon>
        <taxon>Dikarya</taxon>
        <taxon>Basidiomycota</taxon>
        <taxon>Agaricomycotina</taxon>
        <taxon>Agaricomycetes</taxon>
        <taxon>Phallomycetidae</taxon>
        <taxon>Geastrales</taxon>
        <taxon>Sphaerobolaceae</taxon>
        <taxon>Sphaerobolus</taxon>
    </lineage>
</organism>
<dbReference type="HOGENOM" id="CLU_1769296_0_0_1"/>
<proteinExistence type="predicted"/>
<keyword evidence="3" id="KW-1185">Reference proteome</keyword>
<dbReference type="Proteomes" id="UP000054279">
    <property type="component" value="Unassembled WGS sequence"/>
</dbReference>
<evidence type="ECO:0000256" key="1">
    <source>
        <dbReference type="SAM" id="Phobius"/>
    </source>
</evidence>
<evidence type="ECO:0000313" key="3">
    <source>
        <dbReference type="Proteomes" id="UP000054279"/>
    </source>
</evidence>
<keyword evidence="1" id="KW-0472">Membrane</keyword>